<protein>
    <submittedName>
        <fullName evidence="2">Uncharacterized protein</fullName>
    </submittedName>
</protein>
<name>A0A164K0S3_9CRUS</name>
<reference evidence="2 3" key="1">
    <citation type="submission" date="2016-03" db="EMBL/GenBank/DDBJ databases">
        <title>EvidentialGene: Evidence-directed Construction of Genes on Genomes.</title>
        <authorList>
            <person name="Gilbert D.G."/>
            <person name="Choi J.-H."/>
            <person name="Mockaitis K."/>
            <person name="Colbourne J."/>
            <person name="Pfrender M."/>
        </authorList>
    </citation>
    <scope>NUCLEOTIDE SEQUENCE [LARGE SCALE GENOMIC DNA]</scope>
    <source>
        <strain evidence="2 3">Xinb3</strain>
        <tissue evidence="2">Complete organism</tissue>
    </source>
</reference>
<evidence type="ECO:0000313" key="3">
    <source>
        <dbReference type="Proteomes" id="UP000076858"/>
    </source>
</evidence>
<evidence type="ECO:0000256" key="1">
    <source>
        <dbReference type="SAM" id="MobiDB-lite"/>
    </source>
</evidence>
<accession>A0A164K0S3</accession>
<evidence type="ECO:0000313" key="2">
    <source>
        <dbReference type="EMBL" id="KZS02836.1"/>
    </source>
</evidence>
<comment type="caution">
    <text evidence="2">The sequence shown here is derived from an EMBL/GenBank/DDBJ whole genome shotgun (WGS) entry which is preliminary data.</text>
</comment>
<dbReference type="Proteomes" id="UP000076858">
    <property type="component" value="Unassembled WGS sequence"/>
</dbReference>
<dbReference type="EMBL" id="LRGB01003391">
    <property type="protein sequence ID" value="KZS02836.1"/>
    <property type="molecule type" value="Genomic_DNA"/>
</dbReference>
<dbReference type="AlphaFoldDB" id="A0A164K0S3"/>
<proteinExistence type="predicted"/>
<gene>
    <name evidence="2" type="ORF">APZ42_034577</name>
</gene>
<keyword evidence="3" id="KW-1185">Reference proteome</keyword>
<feature type="region of interest" description="Disordered" evidence="1">
    <location>
        <begin position="150"/>
        <end position="170"/>
    </location>
</feature>
<sequence>MISYRLLRSSNLVPMISYRSQVIHYTLYTIHSCPPTRVTRLRFYFWEEYADYIKEAGGRSRLLHRGPPSVYSDQRALFLTSYSLSPRFELGISRMVSVLVNQQYTAEVPTHCQYAKHYGKRKTAKKNISALKRNAPSERGMMKNWDISTVESRRTTEQAEAVEIECRPND</sequence>
<organism evidence="2 3">
    <name type="scientific">Daphnia magna</name>
    <dbReference type="NCBI Taxonomy" id="35525"/>
    <lineage>
        <taxon>Eukaryota</taxon>
        <taxon>Metazoa</taxon>
        <taxon>Ecdysozoa</taxon>
        <taxon>Arthropoda</taxon>
        <taxon>Crustacea</taxon>
        <taxon>Branchiopoda</taxon>
        <taxon>Diplostraca</taxon>
        <taxon>Cladocera</taxon>
        <taxon>Anomopoda</taxon>
        <taxon>Daphniidae</taxon>
        <taxon>Daphnia</taxon>
    </lineage>
</organism>